<dbReference type="InterPro" id="IPR050090">
    <property type="entry name" value="Tyrosine_recombinase_XerCD"/>
</dbReference>
<dbReference type="GO" id="GO:0003677">
    <property type="term" value="F:DNA binding"/>
    <property type="evidence" value="ECO:0007669"/>
    <property type="project" value="UniProtKB-KW"/>
</dbReference>
<dbReference type="InterPro" id="IPR011010">
    <property type="entry name" value="DNA_brk_join_enz"/>
</dbReference>
<dbReference type="PROSITE" id="PS51898">
    <property type="entry name" value="TYR_RECOMBINASE"/>
    <property type="match status" value="1"/>
</dbReference>
<dbReference type="GO" id="GO:0006310">
    <property type="term" value="P:DNA recombination"/>
    <property type="evidence" value="ECO:0007669"/>
    <property type="project" value="UniProtKB-KW"/>
</dbReference>
<dbReference type="InterPro" id="IPR002104">
    <property type="entry name" value="Integrase_catalytic"/>
</dbReference>
<dbReference type="Gene3D" id="1.10.150.130">
    <property type="match status" value="1"/>
</dbReference>
<evidence type="ECO:0000313" key="6">
    <source>
        <dbReference type="Proteomes" id="UP000184513"/>
    </source>
</evidence>
<dbReference type="Pfam" id="PF17293">
    <property type="entry name" value="Arm-DNA-bind_5"/>
    <property type="match status" value="1"/>
</dbReference>
<dbReference type="InterPro" id="IPR025269">
    <property type="entry name" value="SAM-like_dom"/>
</dbReference>
<dbReference type="InterPro" id="IPR035386">
    <property type="entry name" value="Arm-DNA-bind_5"/>
</dbReference>
<name>A0A1M7MC56_9BACT</name>
<dbReference type="Pfam" id="PF00589">
    <property type="entry name" value="Phage_integrase"/>
    <property type="match status" value="1"/>
</dbReference>
<protein>
    <submittedName>
        <fullName evidence="5">Site-specific recombinase XerD</fullName>
    </submittedName>
</protein>
<sequence>MEASLRYELRRDLKNKRGEQPLTLLIHLASQRRKIATGINLVPELWSLEDQQILNLTTKLKIQLQKKYGDNLPNKQSLIQCQDDLIDLKNRVRKIEEDFRSKGITYSVEMLVEKIRGSNTVKIKKEEPNNLVYDFIDRYIQEHELTRVKGSLVVYKSLKYHLKNYEAKTRTKIRFDKIDYTFMQSFQNFLIGWEKVHETTGTVNTLNNITIAKQLSTLKTFLGYAKRLGIKVNDGYKDFSIKRDKLEVIALTQMELDLLFNYNLQLNKRLDQVRDVFCFSCATGFRFSDLQQLKREHIKDMEIRLTIKKTKEPLIVPLNRYSKDILKKYEELASPLPMISNQKFNKYVKELCKLAGIDDPIEIIRYKGASKQSTIYRKHEIISAHTGRKTFATLSLEKGIPAETVMKITGHADYKSFQRYVKVTEERKRNEMQKAWGAPL</sequence>
<accession>A0A1M7MC56</accession>
<dbReference type="EMBL" id="FRCY01000004">
    <property type="protein sequence ID" value="SHM88391.1"/>
    <property type="molecule type" value="Genomic_DNA"/>
</dbReference>
<dbReference type="STRING" id="388280.SAMN04488057_104218"/>
<dbReference type="InterPro" id="IPR010998">
    <property type="entry name" value="Integrase_recombinase_N"/>
</dbReference>
<dbReference type="GO" id="GO:0015074">
    <property type="term" value="P:DNA integration"/>
    <property type="evidence" value="ECO:0007669"/>
    <property type="project" value="InterPro"/>
</dbReference>
<feature type="domain" description="Tyr recombinase" evidence="4">
    <location>
        <begin position="246"/>
        <end position="433"/>
    </location>
</feature>
<keyword evidence="3" id="KW-0233">DNA recombination</keyword>
<dbReference type="Proteomes" id="UP000184513">
    <property type="component" value="Unassembled WGS sequence"/>
</dbReference>
<proteinExistence type="inferred from homology"/>
<evidence type="ECO:0000313" key="5">
    <source>
        <dbReference type="EMBL" id="SHM88391.1"/>
    </source>
</evidence>
<evidence type="ECO:0000256" key="2">
    <source>
        <dbReference type="ARBA" id="ARBA00023125"/>
    </source>
</evidence>
<comment type="similarity">
    <text evidence="1">Belongs to the 'phage' integrase family.</text>
</comment>
<reference evidence="5 6" key="1">
    <citation type="submission" date="2016-11" db="EMBL/GenBank/DDBJ databases">
        <authorList>
            <person name="Jaros S."/>
            <person name="Januszkiewicz K."/>
            <person name="Wedrychowicz H."/>
        </authorList>
    </citation>
    <scope>NUCLEOTIDE SEQUENCE [LARGE SCALE GENOMIC DNA]</scope>
    <source>
        <strain evidence="5 6">CGMCC 1.6102</strain>
    </source>
</reference>
<dbReference type="PANTHER" id="PTHR30349">
    <property type="entry name" value="PHAGE INTEGRASE-RELATED"/>
    <property type="match status" value="1"/>
</dbReference>
<organism evidence="5 6">
    <name type="scientific">Cyclobacterium lianum</name>
    <dbReference type="NCBI Taxonomy" id="388280"/>
    <lineage>
        <taxon>Bacteria</taxon>
        <taxon>Pseudomonadati</taxon>
        <taxon>Bacteroidota</taxon>
        <taxon>Cytophagia</taxon>
        <taxon>Cytophagales</taxon>
        <taxon>Cyclobacteriaceae</taxon>
        <taxon>Cyclobacterium</taxon>
    </lineage>
</organism>
<dbReference type="PANTHER" id="PTHR30349:SF64">
    <property type="entry name" value="PROPHAGE INTEGRASE INTD-RELATED"/>
    <property type="match status" value="1"/>
</dbReference>
<dbReference type="CDD" id="cd01185">
    <property type="entry name" value="INTN1_C_like"/>
    <property type="match status" value="1"/>
</dbReference>
<dbReference type="AlphaFoldDB" id="A0A1M7MC56"/>
<evidence type="ECO:0000256" key="3">
    <source>
        <dbReference type="ARBA" id="ARBA00023172"/>
    </source>
</evidence>
<dbReference type="Gene3D" id="1.10.443.10">
    <property type="entry name" value="Intergrase catalytic core"/>
    <property type="match status" value="1"/>
</dbReference>
<dbReference type="InterPro" id="IPR013762">
    <property type="entry name" value="Integrase-like_cat_sf"/>
</dbReference>
<keyword evidence="2" id="KW-0238">DNA-binding</keyword>
<dbReference type="RefSeq" id="WP_073094004.1">
    <property type="nucleotide sequence ID" value="NZ_FRCY01000004.1"/>
</dbReference>
<gene>
    <name evidence="5" type="ORF">SAMN04488057_104218</name>
</gene>
<dbReference type="Pfam" id="PF13102">
    <property type="entry name" value="Phage_int_SAM_5"/>
    <property type="match status" value="1"/>
</dbReference>
<evidence type="ECO:0000256" key="1">
    <source>
        <dbReference type="ARBA" id="ARBA00008857"/>
    </source>
</evidence>
<dbReference type="SUPFAM" id="SSF56349">
    <property type="entry name" value="DNA breaking-rejoining enzymes"/>
    <property type="match status" value="1"/>
</dbReference>
<keyword evidence="6" id="KW-1185">Reference proteome</keyword>
<evidence type="ECO:0000259" key="4">
    <source>
        <dbReference type="PROSITE" id="PS51898"/>
    </source>
</evidence>
<dbReference type="OrthoDB" id="9806835at2"/>